<proteinExistence type="predicted"/>
<sequence>MLPDFLQETYSTYKRDTDSVANWLATTAKRCGYSPTVLADDENMPAIPDTSQDPQMQPQKTPRLKGKARKLAKAAAAENNSKATKDSSSRVYTISIKSFIDLASHIAEYQQPVVKVPSTFSYILDRAIDFRKKHNEWFRQIDTDDASTDGNDTHAHFISVLERVRDILKPIMATESAQALPKKQSTTAGRKPCVNSRMRNAFEALDLEEPSEDFLKSQPSERFANQIAISGEEVRYKAERLSKRSEKVLATCILMATINSIRVYICKLWILYQDKQGIDLHAAAITTNTAIEMVRNLQEDHESSYPDITGETGYLECVFTYYYLSCLARGEDVFHREQSDDFVNIAVYDIAHEVFADTYWMLNELSKGVEVGSIWHAGIAKEDLDSSTSWFDKSPRDKMRDDRIVLDRAFTGLTALIPLKGLPADELLRGVQEMAPDKPIHLWLVFAARIFLDVHRTLGPDLRRPYEELQKGARYIKASLDQTIAFHAKLPPNIRMNVKDIDALQQTNEAIKFWIIDDLIDTMVNGHRTEAEGRLETHDLMQQNPVLCGVWLFGARYMMQTTSLKFVRNWKTIIYCTHLHMALRVQNIGSHWEDMEVFKRLQDGSRFFMGRNPKTLQECSKRFDLCMGVSIATHARNKRFEGTAVNLKNVRDVQLNIPVSSLIAGRYMYYHNHSLSTDLVAVEAKVKEMYAKHVPNSTFEFPGEHEPELLAKKMAKAKAEWTEISTSKTKLEAIDLLDGLATAIHNEAVHLTFDYLRLHRICCNMLKSVNDEVADDLRKLMMYGDELCGGKDYLYMPNLVGSILMYSSHEESVMQHRNRNEEKHHNDILVRTGMSVFKTIEGKAGSVTIDFAKEYFGCQWKWADV</sequence>
<dbReference type="EMBL" id="QZAV01000071">
    <property type="protein sequence ID" value="THX39496.1"/>
    <property type="molecule type" value="Genomic_DNA"/>
</dbReference>
<dbReference type="Pfam" id="PF20253">
    <property type="entry name" value="DUF6604"/>
    <property type="match status" value="1"/>
</dbReference>
<dbReference type="PANTHER" id="PTHR38795">
    <property type="entry name" value="DUF6604 DOMAIN-CONTAINING PROTEIN"/>
    <property type="match status" value="1"/>
</dbReference>
<evidence type="ECO:0000313" key="3">
    <source>
        <dbReference type="EMBL" id="THX39496.1"/>
    </source>
</evidence>
<comment type="caution">
    <text evidence="3">The sequence shown here is derived from an EMBL/GenBank/DDBJ whole genome shotgun (WGS) entry which is preliminary data.</text>
</comment>
<accession>A0A4S9EXN8</accession>
<dbReference type="PANTHER" id="PTHR38795:SF1">
    <property type="entry name" value="DUF6604 DOMAIN-CONTAINING PROTEIN"/>
    <property type="match status" value="1"/>
</dbReference>
<feature type="domain" description="DUF6604" evidence="2">
    <location>
        <begin position="12"/>
        <end position="302"/>
    </location>
</feature>
<evidence type="ECO:0000256" key="1">
    <source>
        <dbReference type="SAM" id="MobiDB-lite"/>
    </source>
</evidence>
<dbReference type="AlphaFoldDB" id="A0A4S9EXN8"/>
<evidence type="ECO:0000313" key="4">
    <source>
        <dbReference type="Proteomes" id="UP000308953"/>
    </source>
</evidence>
<organism evidence="3 4">
    <name type="scientific">Aureobasidium pullulans</name>
    <name type="common">Black yeast</name>
    <name type="synonym">Pullularia pullulans</name>
    <dbReference type="NCBI Taxonomy" id="5580"/>
    <lineage>
        <taxon>Eukaryota</taxon>
        <taxon>Fungi</taxon>
        <taxon>Dikarya</taxon>
        <taxon>Ascomycota</taxon>
        <taxon>Pezizomycotina</taxon>
        <taxon>Dothideomycetes</taxon>
        <taxon>Dothideomycetidae</taxon>
        <taxon>Dothideales</taxon>
        <taxon>Saccotheciaceae</taxon>
        <taxon>Aureobasidium</taxon>
    </lineage>
</organism>
<name>A0A4S9EXN8_AURPU</name>
<feature type="compositionally biased region" description="Polar residues" evidence="1">
    <location>
        <begin position="49"/>
        <end position="60"/>
    </location>
</feature>
<feature type="region of interest" description="Disordered" evidence="1">
    <location>
        <begin position="43"/>
        <end position="68"/>
    </location>
</feature>
<dbReference type="InterPro" id="IPR046539">
    <property type="entry name" value="DUF6604"/>
</dbReference>
<gene>
    <name evidence="3" type="ORF">D6D10_04267</name>
</gene>
<reference evidence="3 4" key="1">
    <citation type="submission" date="2018-10" db="EMBL/GenBank/DDBJ databases">
        <title>Fifty Aureobasidium pullulans genomes reveal a recombining polyextremotolerant generalist.</title>
        <authorList>
            <person name="Gostincar C."/>
            <person name="Turk M."/>
            <person name="Zajc J."/>
            <person name="Gunde-Cimerman N."/>
        </authorList>
    </citation>
    <scope>NUCLEOTIDE SEQUENCE [LARGE SCALE GENOMIC DNA]</scope>
    <source>
        <strain evidence="3 4">EXF-9785</strain>
    </source>
</reference>
<protein>
    <recommendedName>
        <fullName evidence="2">DUF6604 domain-containing protein</fullName>
    </recommendedName>
</protein>
<evidence type="ECO:0000259" key="2">
    <source>
        <dbReference type="Pfam" id="PF20253"/>
    </source>
</evidence>
<dbReference type="Proteomes" id="UP000308953">
    <property type="component" value="Unassembled WGS sequence"/>
</dbReference>